<evidence type="ECO:0000313" key="3">
    <source>
        <dbReference type="EMBL" id="VTS01828.1"/>
    </source>
</evidence>
<dbReference type="RefSeq" id="WP_162673665.1">
    <property type="nucleotide sequence ID" value="NZ_LR593886.1"/>
</dbReference>
<accession>A0A6P2DIP3</accession>
<dbReference type="Pfam" id="PF07596">
    <property type="entry name" value="SBP_bac_10"/>
    <property type="match status" value="1"/>
</dbReference>
<keyword evidence="1" id="KW-0472">Membrane</keyword>
<evidence type="ECO:0000313" key="4">
    <source>
        <dbReference type="Proteomes" id="UP000464178"/>
    </source>
</evidence>
<dbReference type="InterPro" id="IPR011453">
    <property type="entry name" value="DUF1559"/>
</dbReference>
<dbReference type="InterPro" id="IPR045584">
    <property type="entry name" value="Pilin-like"/>
</dbReference>
<keyword evidence="1" id="KW-1133">Transmembrane helix</keyword>
<reference evidence="3 4" key="1">
    <citation type="submission" date="2019-05" db="EMBL/GenBank/DDBJ databases">
        <authorList>
            <consortium name="Science for Life Laboratories"/>
        </authorList>
    </citation>
    <scope>NUCLEOTIDE SEQUENCE [LARGE SCALE GENOMIC DNA]</scope>
    <source>
        <strain evidence="3">Soil9</strain>
    </source>
</reference>
<dbReference type="PANTHER" id="PTHR30093:SF2">
    <property type="entry name" value="TYPE II SECRETION SYSTEM PROTEIN H"/>
    <property type="match status" value="1"/>
</dbReference>
<name>A0A6P2DIP3_9BACT</name>
<gene>
    <name evidence="3" type="ORF">SOIL9_77190</name>
</gene>
<dbReference type="Pfam" id="PF07963">
    <property type="entry name" value="N_methyl"/>
    <property type="match status" value="1"/>
</dbReference>
<sequence length="333" mass="35943">MAGKMRRRAFTLIELLVVIAIIAVLIGLLLPAVQKVREAAARMTCTNNQKQIALAVHNYESTIGALPPVNYVRTVGGKPVVGSAHYTLLDHLEQGAVFRRFETASTDRGYLGARFVPLKVFQCPSDPTHQDGMSPVGGYRTPLVPEDTLSTPVATCDYSYNLALFGSGTAYDDRPLAQRAAPDTYPSGRPCGYRIATVPDGASNTVALVEQAAYYPYAYLQAPGYDPNNPSNEFQALTAWAYPAYFNTYGPHYPNPDFLDASAGAGVFGMYPAPQIGSTPREANPDTCQSFHPQVMVVALLDGSVRTVGASISLTTWRRTINPADGLVLGSDW</sequence>
<evidence type="ECO:0000256" key="1">
    <source>
        <dbReference type="SAM" id="Phobius"/>
    </source>
</evidence>
<dbReference type="PANTHER" id="PTHR30093">
    <property type="entry name" value="GENERAL SECRETION PATHWAY PROTEIN G"/>
    <property type="match status" value="1"/>
</dbReference>
<dbReference type="KEGG" id="gms:SOIL9_77190"/>
<dbReference type="Gene3D" id="3.30.700.10">
    <property type="entry name" value="Glycoprotein, Type 4 Pilin"/>
    <property type="match status" value="1"/>
</dbReference>
<proteinExistence type="predicted"/>
<feature type="transmembrane region" description="Helical" evidence="1">
    <location>
        <begin position="12"/>
        <end position="33"/>
    </location>
</feature>
<dbReference type="Proteomes" id="UP000464178">
    <property type="component" value="Chromosome"/>
</dbReference>
<keyword evidence="1" id="KW-0812">Transmembrane</keyword>
<feature type="domain" description="DUF1559" evidence="2">
    <location>
        <begin position="34"/>
        <end position="312"/>
    </location>
</feature>
<dbReference type="InterPro" id="IPR012902">
    <property type="entry name" value="N_methyl_site"/>
</dbReference>
<dbReference type="EMBL" id="LR593886">
    <property type="protein sequence ID" value="VTS01828.1"/>
    <property type="molecule type" value="Genomic_DNA"/>
</dbReference>
<evidence type="ECO:0000259" key="2">
    <source>
        <dbReference type="Pfam" id="PF07596"/>
    </source>
</evidence>
<dbReference type="SUPFAM" id="SSF54523">
    <property type="entry name" value="Pili subunits"/>
    <property type="match status" value="1"/>
</dbReference>
<keyword evidence="4" id="KW-1185">Reference proteome</keyword>
<dbReference type="AlphaFoldDB" id="A0A6P2DIP3"/>
<protein>
    <recommendedName>
        <fullName evidence="2">DUF1559 domain-containing protein</fullName>
    </recommendedName>
</protein>
<dbReference type="NCBIfam" id="TIGR02532">
    <property type="entry name" value="IV_pilin_GFxxxE"/>
    <property type="match status" value="1"/>
</dbReference>
<organism evidence="3 4">
    <name type="scientific">Gemmata massiliana</name>
    <dbReference type="NCBI Taxonomy" id="1210884"/>
    <lineage>
        <taxon>Bacteria</taxon>
        <taxon>Pseudomonadati</taxon>
        <taxon>Planctomycetota</taxon>
        <taxon>Planctomycetia</taxon>
        <taxon>Gemmatales</taxon>
        <taxon>Gemmataceae</taxon>
        <taxon>Gemmata</taxon>
    </lineage>
</organism>